<evidence type="ECO:0000313" key="5">
    <source>
        <dbReference type="WBParaSite" id="TCLT_0000338001-mRNA-1"/>
    </source>
</evidence>
<reference evidence="5" key="1">
    <citation type="submission" date="2017-02" db="UniProtKB">
        <authorList>
            <consortium name="WormBaseParasite"/>
        </authorList>
    </citation>
    <scope>IDENTIFICATION</scope>
</reference>
<dbReference type="AlphaFoldDB" id="A0A0N5CT22"/>
<evidence type="ECO:0000256" key="1">
    <source>
        <dbReference type="SAM" id="MobiDB-lite"/>
    </source>
</evidence>
<dbReference type="SMART" id="SM00233">
    <property type="entry name" value="PH"/>
    <property type="match status" value="1"/>
</dbReference>
<dbReference type="OMA" id="HEVHHEG"/>
<dbReference type="PROSITE" id="PS50003">
    <property type="entry name" value="PH_DOMAIN"/>
    <property type="match status" value="1"/>
</dbReference>
<dbReference type="PANTHER" id="PTHR17271">
    <property type="entry name" value="PLECKSTRIN HOMOLOGY PH DOMAIN-CONTAINING PROTEIN"/>
    <property type="match status" value="1"/>
</dbReference>
<feature type="domain" description="PH" evidence="2">
    <location>
        <begin position="5"/>
        <end position="131"/>
    </location>
</feature>
<protein>
    <submittedName>
        <fullName evidence="5">PH domain-containing protein</fullName>
    </submittedName>
</protein>
<dbReference type="SUPFAM" id="SSF50729">
    <property type="entry name" value="PH domain-like"/>
    <property type="match status" value="1"/>
</dbReference>
<dbReference type="InterPro" id="IPR011993">
    <property type="entry name" value="PH-like_dom_sf"/>
</dbReference>
<dbReference type="OrthoDB" id="9942268at2759"/>
<dbReference type="Gene3D" id="2.30.29.30">
    <property type="entry name" value="Pleckstrin-homology domain (PH domain)/Phosphotyrosine-binding domain (PTB)"/>
    <property type="match status" value="1"/>
</dbReference>
<evidence type="ECO:0000313" key="3">
    <source>
        <dbReference type="EMBL" id="VDM99802.1"/>
    </source>
</evidence>
<name>A0A0N5CT22_THECL</name>
<keyword evidence="4" id="KW-1185">Reference proteome</keyword>
<gene>
    <name evidence="3" type="ORF">TCLT_LOCUS3373</name>
</gene>
<proteinExistence type="predicted"/>
<evidence type="ECO:0000259" key="2">
    <source>
        <dbReference type="PROSITE" id="PS50003"/>
    </source>
</evidence>
<sequence length="235" mass="26614">MMDRKVTACGFLYVAPPNIDFSQPSHSAKRWQRRCFTLYDDGELSYALDDNPETVPQVKMDMKRCVRVCEADAITGHSHSILVAFQNETPNSNSNTETDGITNKHVPICYVKADSTEEIRWWQNLLQKYAKRSMYHLTAAPIRLLEDEEEQILDVITNTEDLVETCGPTIIQVNDCLSRPASVSSVRSSQELKSPMSTRDSSSMVTRVDLGNRSSLFDVHHGTPRAVKYRNKANK</sequence>
<dbReference type="InterPro" id="IPR001849">
    <property type="entry name" value="PH_domain"/>
</dbReference>
<evidence type="ECO:0000313" key="4">
    <source>
        <dbReference type="Proteomes" id="UP000276776"/>
    </source>
</evidence>
<accession>A0A0N5CT22</accession>
<dbReference type="STRING" id="103827.A0A0N5CT22"/>
<dbReference type="GO" id="GO:0015629">
    <property type="term" value="C:actin cytoskeleton"/>
    <property type="evidence" value="ECO:0007669"/>
    <property type="project" value="TreeGrafter"/>
</dbReference>
<dbReference type="InterPro" id="IPR052223">
    <property type="entry name" value="Actin_Cytoskeleton_Reg"/>
</dbReference>
<reference evidence="3 4" key="2">
    <citation type="submission" date="2018-11" db="EMBL/GenBank/DDBJ databases">
        <authorList>
            <consortium name="Pathogen Informatics"/>
        </authorList>
    </citation>
    <scope>NUCLEOTIDE SEQUENCE [LARGE SCALE GENOMIC DNA]</scope>
</reference>
<dbReference type="PANTHER" id="PTHR17271:SF1">
    <property type="entry name" value="PROTEIN OUTSPREAD"/>
    <property type="match status" value="1"/>
</dbReference>
<dbReference type="EMBL" id="UYYF01001369">
    <property type="protein sequence ID" value="VDM99802.1"/>
    <property type="molecule type" value="Genomic_DNA"/>
</dbReference>
<dbReference type="Proteomes" id="UP000276776">
    <property type="component" value="Unassembled WGS sequence"/>
</dbReference>
<dbReference type="GO" id="GO:0051015">
    <property type="term" value="F:actin filament binding"/>
    <property type="evidence" value="ECO:0007669"/>
    <property type="project" value="TreeGrafter"/>
</dbReference>
<organism evidence="5">
    <name type="scientific">Thelazia callipaeda</name>
    <name type="common">Oriental eyeworm</name>
    <name type="synonym">Parasitic nematode</name>
    <dbReference type="NCBI Taxonomy" id="103827"/>
    <lineage>
        <taxon>Eukaryota</taxon>
        <taxon>Metazoa</taxon>
        <taxon>Ecdysozoa</taxon>
        <taxon>Nematoda</taxon>
        <taxon>Chromadorea</taxon>
        <taxon>Rhabditida</taxon>
        <taxon>Spirurina</taxon>
        <taxon>Spiruromorpha</taxon>
        <taxon>Thelazioidea</taxon>
        <taxon>Thelaziidae</taxon>
        <taxon>Thelazia</taxon>
    </lineage>
</organism>
<feature type="region of interest" description="Disordered" evidence="1">
    <location>
        <begin position="185"/>
        <end position="204"/>
    </location>
</feature>
<feature type="compositionally biased region" description="Polar residues" evidence="1">
    <location>
        <begin position="191"/>
        <end position="204"/>
    </location>
</feature>
<dbReference type="WBParaSite" id="TCLT_0000338001-mRNA-1">
    <property type="protein sequence ID" value="TCLT_0000338001-mRNA-1"/>
    <property type="gene ID" value="TCLT_0000338001"/>
</dbReference>